<reference evidence="2 3" key="1">
    <citation type="journal article" date="2024" name="Insects">
        <title>An Improved Chromosome-Level Genome Assembly of the Firefly Pyrocoelia pectoralis.</title>
        <authorList>
            <person name="Fu X."/>
            <person name="Meyer-Rochow V.B."/>
            <person name="Ballantyne L."/>
            <person name="Zhu X."/>
        </authorList>
    </citation>
    <scope>NUCLEOTIDE SEQUENCE [LARGE SCALE GENOMIC DNA]</scope>
    <source>
        <strain evidence="2">XCY_ONT2</strain>
    </source>
</reference>
<dbReference type="PANTHER" id="PTHR46917:SF1">
    <property type="entry name" value="MORN REPEAT-CONTAINING PROTEIN 2"/>
    <property type="match status" value="1"/>
</dbReference>
<organism evidence="2 3">
    <name type="scientific">Pyrocoelia pectoralis</name>
    <dbReference type="NCBI Taxonomy" id="417401"/>
    <lineage>
        <taxon>Eukaryota</taxon>
        <taxon>Metazoa</taxon>
        <taxon>Ecdysozoa</taxon>
        <taxon>Arthropoda</taxon>
        <taxon>Hexapoda</taxon>
        <taxon>Insecta</taxon>
        <taxon>Pterygota</taxon>
        <taxon>Neoptera</taxon>
        <taxon>Endopterygota</taxon>
        <taxon>Coleoptera</taxon>
        <taxon>Polyphaga</taxon>
        <taxon>Elateriformia</taxon>
        <taxon>Elateroidea</taxon>
        <taxon>Lampyridae</taxon>
        <taxon>Lampyrinae</taxon>
        <taxon>Pyrocoelia</taxon>
    </lineage>
</organism>
<evidence type="ECO:0000313" key="2">
    <source>
        <dbReference type="EMBL" id="KAK5641770.1"/>
    </source>
</evidence>
<dbReference type="AlphaFoldDB" id="A0AAN7V4A3"/>
<dbReference type="PANTHER" id="PTHR46917">
    <property type="entry name" value="MORN REPEAT-CONTAINING PROTEIN 2"/>
    <property type="match status" value="1"/>
</dbReference>
<name>A0AAN7V4A3_9COLE</name>
<keyword evidence="3" id="KW-1185">Reference proteome</keyword>
<comment type="caution">
    <text evidence="2">The sequence shown here is derived from an EMBL/GenBank/DDBJ whole genome shotgun (WGS) entry which is preliminary data.</text>
</comment>
<dbReference type="InterPro" id="IPR052849">
    <property type="entry name" value="MORN_repeat_protein"/>
</dbReference>
<dbReference type="Gene3D" id="2.20.110.10">
    <property type="entry name" value="Histone H3 K4-specific methyltransferase SET7/9 N-terminal domain"/>
    <property type="match status" value="1"/>
</dbReference>
<protein>
    <recommendedName>
        <fullName evidence="4">MORN repeat-containing protein 5</fullName>
    </recommendedName>
</protein>
<dbReference type="SUPFAM" id="SSF82185">
    <property type="entry name" value="Histone H3 K4-specific methyltransferase SET7/9 N-terminal domain"/>
    <property type="match status" value="1"/>
</dbReference>
<dbReference type="EMBL" id="JAVRBK010000007">
    <property type="protein sequence ID" value="KAK5641770.1"/>
    <property type="molecule type" value="Genomic_DNA"/>
</dbReference>
<evidence type="ECO:0008006" key="4">
    <source>
        <dbReference type="Google" id="ProtNLM"/>
    </source>
</evidence>
<evidence type="ECO:0000313" key="3">
    <source>
        <dbReference type="Proteomes" id="UP001329430"/>
    </source>
</evidence>
<feature type="compositionally biased region" description="Basic and acidic residues" evidence="1">
    <location>
        <begin position="231"/>
        <end position="252"/>
    </location>
</feature>
<proteinExistence type="predicted"/>
<evidence type="ECO:0000256" key="1">
    <source>
        <dbReference type="SAM" id="MobiDB-lite"/>
    </source>
</evidence>
<feature type="region of interest" description="Disordered" evidence="1">
    <location>
        <begin position="231"/>
        <end position="256"/>
    </location>
</feature>
<accession>A0AAN7V4A3</accession>
<sequence length="283" mass="32778">MTAAEDPKFFFGRGEFTLLNGDKYIGEFGAHRNGTVWREGFGTYISADNQVYEGEWIDDKLVNESTVNITFPTGEKFRGVIRDDKYSGPGIYTFDNQMEISCDFYNNQPTGRITLFDLVGNLWTEDQAVLLKENTFFGNISETQGLGKMKIKLEAEQEKVTKAKPNKIVERESLVFAKSTKTAYDINFKESKWYQRFLRYQTMVDVIARKSQESLELTEEEAKWYAKARQNRREMKQKLIDREKDRERKDALDATPLETLYSKSKTNTSSVLKVFGPSKDTRE</sequence>
<dbReference type="Proteomes" id="UP001329430">
    <property type="component" value="Chromosome 7"/>
</dbReference>
<gene>
    <name evidence="2" type="ORF">RI129_010317</name>
</gene>